<accession>Q020X1</accession>
<dbReference type="GO" id="GO:0006950">
    <property type="term" value="P:response to stress"/>
    <property type="evidence" value="ECO:0007669"/>
    <property type="project" value="TreeGrafter"/>
</dbReference>
<dbReference type="PANTHER" id="PTHR33164">
    <property type="entry name" value="TRANSCRIPTIONAL REGULATOR, MARR FAMILY"/>
    <property type="match status" value="1"/>
</dbReference>
<dbReference type="GO" id="GO:0003700">
    <property type="term" value="F:DNA-binding transcription factor activity"/>
    <property type="evidence" value="ECO:0007669"/>
    <property type="project" value="InterPro"/>
</dbReference>
<reference evidence="2" key="1">
    <citation type="submission" date="2006-10" db="EMBL/GenBank/DDBJ databases">
        <title>Complete sequence of Solibacter usitatus Ellin6076.</title>
        <authorList>
            <consortium name="US DOE Joint Genome Institute"/>
            <person name="Copeland A."/>
            <person name="Lucas S."/>
            <person name="Lapidus A."/>
            <person name="Barry K."/>
            <person name="Detter J.C."/>
            <person name="Glavina del Rio T."/>
            <person name="Hammon N."/>
            <person name="Israni S."/>
            <person name="Dalin E."/>
            <person name="Tice H."/>
            <person name="Pitluck S."/>
            <person name="Thompson L.S."/>
            <person name="Brettin T."/>
            <person name="Bruce D."/>
            <person name="Han C."/>
            <person name="Tapia R."/>
            <person name="Gilna P."/>
            <person name="Schmutz J."/>
            <person name="Larimer F."/>
            <person name="Land M."/>
            <person name="Hauser L."/>
            <person name="Kyrpides N."/>
            <person name="Mikhailova N."/>
            <person name="Janssen P.H."/>
            <person name="Kuske C.R."/>
            <person name="Richardson P."/>
        </authorList>
    </citation>
    <scope>NUCLEOTIDE SEQUENCE</scope>
    <source>
        <strain evidence="2">Ellin6076</strain>
    </source>
</reference>
<evidence type="ECO:0000313" key="2">
    <source>
        <dbReference type="EMBL" id="ABJ84518.1"/>
    </source>
</evidence>
<dbReference type="InParanoid" id="Q020X1"/>
<dbReference type="InterPro" id="IPR000835">
    <property type="entry name" value="HTH_MarR-typ"/>
</dbReference>
<dbReference type="HOGENOM" id="CLU_083287_35_2_0"/>
<sequence>MAARALTRHYNAHFRPLGITAGQFGILVVLAGEPGQTVVMLAEANGIDATTMVRGIQQLERRGLVQSVGGRGRQSKKSTLTKSGARLLQRAIPRWEAAYAAIAEKLGAASLKRALSMLAALERAALP</sequence>
<dbReference type="KEGG" id="sus:Acid_3546"/>
<dbReference type="Gene3D" id="1.10.10.10">
    <property type="entry name" value="Winged helix-like DNA-binding domain superfamily/Winged helix DNA-binding domain"/>
    <property type="match status" value="1"/>
</dbReference>
<evidence type="ECO:0000259" key="1">
    <source>
        <dbReference type="PROSITE" id="PS50995"/>
    </source>
</evidence>
<organism evidence="2">
    <name type="scientific">Solibacter usitatus (strain Ellin6076)</name>
    <dbReference type="NCBI Taxonomy" id="234267"/>
    <lineage>
        <taxon>Bacteria</taxon>
        <taxon>Pseudomonadati</taxon>
        <taxon>Acidobacteriota</taxon>
        <taxon>Terriglobia</taxon>
        <taxon>Bryobacterales</taxon>
        <taxon>Solibacteraceae</taxon>
        <taxon>Candidatus Solibacter</taxon>
    </lineage>
</organism>
<dbReference type="InterPro" id="IPR036388">
    <property type="entry name" value="WH-like_DNA-bd_sf"/>
</dbReference>
<dbReference type="AlphaFoldDB" id="Q020X1"/>
<dbReference type="EMBL" id="CP000473">
    <property type="protein sequence ID" value="ABJ84518.1"/>
    <property type="molecule type" value="Genomic_DNA"/>
</dbReference>
<dbReference type="PANTHER" id="PTHR33164:SF105">
    <property type="entry name" value="TRANSCRIPTIONAL REPRESSOR PROTEIN-RELATED"/>
    <property type="match status" value="1"/>
</dbReference>
<feature type="domain" description="HTH marR-type" evidence="1">
    <location>
        <begin position="1"/>
        <end position="123"/>
    </location>
</feature>
<protein>
    <submittedName>
        <fullName evidence="2">Transcriptional regulator, MarR family</fullName>
    </submittedName>
</protein>
<dbReference type="InterPro" id="IPR039422">
    <property type="entry name" value="MarR/SlyA-like"/>
</dbReference>
<dbReference type="SMART" id="SM00347">
    <property type="entry name" value="HTH_MARR"/>
    <property type="match status" value="1"/>
</dbReference>
<name>Q020X1_SOLUE</name>
<dbReference type="PROSITE" id="PS50995">
    <property type="entry name" value="HTH_MARR_2"/>
    <property type="match status" value="1"/>
</dbReference>
<dbReference type="SUPFAM" id="SSF46785">
    <property type="entry name" value="Winged helix' DNA-binding domain"/>
    <property type="match status" value="1"/>
</dbReference>
<dbReference type="eggNOG" id="COG1846">
    <property type="taxonomic scope" value="Bacteria"/>
</dbReference>
<dbReference type="STRING" id="234267.Acid_3546"/>
<gene>
    <name evidence="2" type="ordered locus">Acid_3546</name>
</gene>
<dbReference type="InterPro" id="IPR036390">
    <property type="entry name" value="WH_DNA-bd_sf"/>
</dbReference>
<dbReference type="Pfam" id="PF12802">
    <property type="entry name" value="MarR_2"/>
    <property type="match status" value="1"/>
</dbReference>
<proteinExistence type="predicted"/>